<keyword evidence="2" id="KW-1185">Reference proteome</keyword>
<dbReference type="AlphaFoldDB" id="G0QPU7"/>
<reference evidence="1 2" key="1">
    <citation type="submission" date="2011-07" db="EMBL/GenBank/DDBJ databases">
        <authorList>
            <person name="Coyne R."/>
            <person name="Brami D."/>
            <person name="Johnson J."/>
            <person name="Hostetler J."/>
            <person name="Hannick L."/>
            <person name="Clark T."/>
            <person name="Cassidy-Hanley D."/>
            <person name="Inman J."/>
        </authorList>
    </citation>
    <scope>NUCLEOTIDE SEQUENCE [LARGE SCALE GENOMIC DNA]</scope>
    <source>
        <strain evidence="1 2">G5</strain>
    </source>
</reference>
<name>G0QPU7_ICHMU</name>
<accession>G0QPU7</accession>
<proteinExistence type="predicted"/>
<dbReference type="InParanoid" id="G0QPU7"/>
<evidence type="ECO:0000313" key="1">
    <source>
        <dbReference type="EMBL" id="EGR32759.1"/>
    </source>
</evidence>
<organism evidence="1 2">
    <name type="scientific">Ichthyophthirius multifiliis</name>
    <name type="common">White spot disease agent</name>
    <name type="synonym">Ich</name>
    <dbReference type="NCBI Taxonomy" id="5932"/>
    <lineage>
        <taxon>Eukaryota</taxon>
        <taxon>Sar</taxon>
        <taxon>Alveolata</taxon>
        <taxon>Ciliophora</taxon>
        <taxon>Intramacronucleata</taxon>
        <taxon>Oligohymenophorea</taxon>
        <taxon>Hymenostomatida</taxon>
        <taxon>Ophryoglenina</taxon>
        <taxon>Ichthyophthirius</taxon>
    </lineage>
</organism>
<dbReference type="OMA" id="WIGRNES"/>
<protein>
    <recommendedName>
        <fullName evidence="3">GAF domain-containing protein</fullName>
    </recommendedName>
</protein>
<evidence type="ECO:0000313" key="2">
    <source>
        <dbReference type="Proteomes" id="UP000008983"/>
    </source>
</evidence>
<dbReference type="Gene3D" id="3.30.450.40">
    <property type="match status" value="2"/>
</dbReference>
<dbReference type="RefSeq" id="XP_004036745.1">
    <property type="nucleotide sequence ID" value="XM_004036697.1"/>
</dbReference>
<evidence type="ECO:0008006" key="3">
    <source>
        <dbReference type="Google" id="ProtNLM"/>
    </source>
</evidence>
<dbReference type="SUPFAM" id="SSF55781">
    <property type="entry name" value="GAF domain-like"/>
    <property type="match status" value="2"/>
</dbReference>
<dbReference type="Proteomes" id="UP000008983">
    <property type="component" value="Unassembled WGS sequence"/>
</dbReference>
<sequence>MNEVQQMNDIKDIIMYANTNFAQIFNAQRCHLWIVEKQSGLLQTFIGNAITIKCIINKGLIGDVFYKKQAINSKTAKCKPLLFKIQNGINKEETEYVDCTLLIPIFCDIDNKYIKGILEISNSQNDLFSFDEEYLGIILSYNLSFIIRNIILRQTLESEIKFRQLLFDAYEQFIQCKDKWQFTIKVQQWIQMIFGVNLSVFYFIEDSKMISYAQNKEKQIFTYNHGLAGMVAKEMKPYIIHDIKSNNTYNQLVDLTSILPIYVVPLVSNEKKEVYGVIEIALKNQYKSKKEKNSLLDGYNSSYGMDENLTNIFNQFASLVMHAIKNNFFN</sequence>
<dbReference type="GeneID" id="14908926"/>
<dbReference type="InterPro" id="IPR029016">
    <property type="entry name" value="GAF-like_dom_sf"/>
</dbReference>
<gene>
    <name evidence="1" type="ORF">IMG5_071400</name>
</gene>
<dbReference type="EMBL" id="GL983581">
    <property type="protein sequence ID" value="EGR32759.1"/>
    <property type="molecule type" value="Genomic_DNA"/>
</dbReference>
<dbReference type="eggNOG" id="ENOG502SHTX">
    <property type="taxonomic scope" value="Eukaryota"/>
</dbReference>
<dbReference type="OrthoDB" id="292223at2759"/>